<protein>
    <submittedName>
        <fullName evidence="9">Putative monovalent cation/H+ antiporter subunit B</fullName>
    </submittedName>
</protein>
<comment type="similarity">
    <text evidence="2">Belongs to the CPA3 antiporters (TC 2.A.63) subunit B family.</text>
</comment>
<evidence type="ECO:0000256" key="1">
    <source>
        <dbReference type="ARBA" id="ARBA00004651"/>
    </source>
</evidence>
<keyword evidence="3" id="KW-1003">Cell membrane</keyword>
<evidence type="ECO:0000259" key="8">
    <source>
        <dbReference type="Pfam" id="PF04039"/>
    </source>
</evidence>
<evidence type="ECO:0000256" key="6">
    <source>
        <dbReference type="ARBA" id="ARBA00023136"/>
    </source>
</evidence>
<dbReference type="InterPro" id="IPR050622">
    <property type="entry name" value="CPA3_antiporter_subunitB"/>
</dbReference>
<dbReference type="PANTHER" id="PTHR33932">
    <property type="entry name" value="NA(+)/H(+) ANTIPORTER SUBUNIT B"/>
    <property type="match status" value="1"/>
</dbReference>
<keyword evidence="4 7" id="KW-0812">Transmembrane</keyword>
<evidence type="ECO:0000256" key="3">
    <source>
        <dbReference type="ARBA" id="ARBA00022475"/>
    </source>
</evidence>
<keyword evidence="10" id="KW-1185">Reference proteome</keyword>
<evidence type="ECO:0000256" key="5">
    <source>
        <dbReference type="ARBA" id="ARBA00022989"/>
    </source>
</evidence>
<feature type="domain" description="Na+/H+ antiporter MnhB subunit-related protein" evidence="8">
    <location>
        <begin position="9"/>
        <end position="126"/>
    </location>
</feature>
<evidence type="ECO:0000313" key="10">
    <source>
        <dbReference type="Proteomes" id="UP000017148"/>
    </source>
</evidence>
<organism evidence="9 10">
    <name type="scientific">Chitinivibrio alkaliphilus ACht1</name>
    <dbReference type="NCBI Taxonomy" id="1313304"/>
    <lineage>
        <taxon>Bacteria</taxon>
        <taxon>Pseudomonadati</taxon>
        <taxon>Fibrobacterota</taxon>
        <taxon>Chitinivibrionia</taxon>
        <taxon>Chitinivibrionales</taxon>
        <taxon>Chitinivibrionaceae</taxon>
        <taxon>Chitinivibrio</taxon>
    </lineage>
</organism>
<evidence type="ECO:0000256" key="7">
    <source>
        <dbReference type="SAM" id="Phobius"/>
    </source>
</evidence>
<feature type="transmembrane region" description="Helical" evidence="7">
    <location>
        <begin position="68"/>
        <end position="88"/>
    </location>
</feature>
<keyword evidence="6 7" id="KW-0472">Membrane</keyword>
<feature type="transmembrane region" description="Helical" evidence="7">
    <location>
        <begin position="37"/>
        <end position="56"/>
    </location>
</feature>
<dbReference type="Proteomes" id="UP000017148">
    <property type="component" value="Unassembled WGS sequence"/>
</dbReference>
<dbReference type="RefSeq" id="WP_022637562.1">
    <property type="nucleotide sequence ID" value="NZ_ASJR01000025.1"/>
</dbReference>
<proteinExistence type="inferred from homology"/>
<gene>
    <name evidence="9" type="ORF">CALK_2186</name>
</gene>
<comment type="subcellular location">
    <subcellularLocation>
        <location evidence="1">Cell membrane</location>
        <topology evidence="1">Multi-pass membrane protein</topology>
    </subcellularLocation>
</comment>
<evidence type="ECO:0000313" key="9">
    <source>
        <dbReference type="EMBL" id="ERP30937.1"/>
    </source>
</evidence>
<dbReference type="GO" id="GO:0005886">
    <property type="term" value="C:plasma membrane"/>
    <property type="evidence" value="ECO:0007669"/>
    <property type="project" value="UniProtKB-SubCell"/>
</dbReference>
<dbReference type="EMBL" id="ASJR01000025">
    <property type="protein sequence ID" value="ERP30937.1"/>
    <property type="molecule type" value="Genomic_DNA"/>
</dbReference>
<reference evidence="9 10" key="1">
    <citation type="journal article" date="2013" name="Environ. Microbiol.">
        <title>Genome analysis of Chitinivibrio alkaliphilus gen. nov., sp. nov., a novel extremely haloalkaliphilic anaerobic chitinolytic bacterium from the candidate phylum Termite Group 3.</title>
        <authorList>
            <person name="Sorokin D.Y."/>
            <person name="Gumerov V.M."/>
            <person name="Rakitin A.L."/>
            <person name="Beletsky A.V."/>
            <person name="Damste J.S."/>
            <person name="Muyzer G."/>
            <person name="Mardanov A.V."/>
            <person name="Ravin N.V."/>
        </authorList>
    </citation>
    <scope>NUCLEOTIDE SEQUENCE [LARGE SCALE GENOMIC DNA]</scope>
    <source>
        <strain evidence="9 10">ACht1</strain>
    </source>
</reference>
<dbReference type="AlphaFoldDB" id="U7D770"/>
<keyword evidence="5 7" id="KW-1133">Transmembrane helix</keyword>
<sequence>MKFENSELLHIGIRKLVPILLIFGLYTFTYGPFYPGGGFQAGVIAGTVAVIFELLFEEKFLPDTFYTHIELFGLLVLLFFLFAGFTQGNGPFGYYYHLGTSEGIFSNLFMYILSLAIFCEVFGSMVLIFRNFTGWLDE</sequence>
<dbReference type="STRING" id="1313304.CALK_2186"/>
<dbReference type="Pfam" id="PF04039">
    <property type="entry name" value="MnhB"/>
    <property type="match status" value="1"/>
</dbReference>
<comment type="caution">
    <text evidence="9">The sequence shown here is derived from an EMBL/GenBank/DDBJ whole genome shotgun (WGS) entry which is preliminary data.</text>
</comment>
<name>U7D770_9BACT</name>
<evidence type="ECO:0000256" key="2">
    <source>
        <dbReference type="ARBA" id="ARBA00009425"/>
    </source>
</evidence>
<evidence type="ECO:0000256" key="4">
    <source>
        <dbReference type="ARBA" id="ARBA00022692"/>
    </source>
</evidence>
<accession>U7D770</accession>
<feature type="transmembrane region" description="Helical" evidence="7">
    <location>
        <begin position="108"/>
        <end position="129"/>
    </location>
</feature>
<dbReference type="InterPro" id="IPR007182">
    <property type="entry name" value="MnhB"/>
</dbReference>
<feature type="transmembrane region" description="Helical" evidence="7">
    <location>
        <begin position="12"/>
        <end position="31"/>
    </location>
</feature>
<dbReference type="PANTHER" id="PTHR33932:SF4">
    <property type="entry name" value="NA(+)_H(+) ANTIPORTER SUBUNIT B"/>
    <property type="match status" value="1"/>
</dbReference>